<evidence type="ECO:0000313" key="5">
    <source>
        <dbReference type="Proteomes" id="UP000298213"/>
    </source>
</evidence>
<keyword evidence="2" id="KW-0732">Signal</keyword>
<dbReference type="OrthoDB" id="7439045at2"/>
<evidence type="ECO:0000259" key="3">
    <source>
        <dbReference type="Pfam" id="PF03865"/>
    </source>
</evidence>
<evidence type="ECO:0000313" key="4">
    <source>
        <dbReference type="EMBL" id="TFI60047.1"/>
    </source>
</evidence>
<proteinExistence type="predicted"/>
<protein>
    <submittedName>
        <fullName evidence="4">ShlB/FhaC/HecB family hemolysin secretion/activation protein</fullName>
    </submittedName>
</protein>
<feature type="chain" id="PRO_5021307912" evidence="2">
    <location>
        <begin position="24"/>
        <end position="633"/>
    </location>
</feature>
<dbReference type="PANTHER" id="PTHR34597:SF3">
    <property type="entry name" value="OUTER MEMBRANE TRANSPORTER CDIB"/>
    <property type="match status" value="1"/>
</dbReference>
<dbReference type="InterPro" id="IPR051544">
    <property type="entry name" value="TPS_OM_transporter"/>
</dbReference>
<dbReference type="GO" id="GO:0008320">
    <property type="term" value="F:protein transmembrane transporter activity"/>
    <property type="evidence" value="ECO:0007669"/>
    <property type="project" value="TreeGrafter"/>
</dbReference>
<name>A0A4Y8ZX26_9SPHN</name>
<gene>
    <name evidence="4" type="ORF">E2493_02025</name>
</gene>
<dbReference type="InterPro" id="IPR005565">
    <property type="entry name" value="Hemolysn_activator_HlyB_C"/>
</dbReference>
<dbReference type="Gene3D" id="2.40.160.50">
    <property type="entry name" value="membrane protein fhac: a member of the omp85/tpsb transporter family"/>
    <property type="match status" value="1"/>
</dbReference>
<evidence type="ECO:0000256" key="2">
    <source>
        <dbReference type="SAM" id="SignalP"/>
    </source>
</evidence>
<comment type="caution">
    <text evidence="4">The sequence shown here is derived from an EMBL/GenBank/DDBJ whole genome shotgun (WGS) entry which is preliminary data.</text>
</comment>
<dbReference type="GO" id="GO:0046819">
    <property type="term" value="P:protein secretion by the type V secretion system"/>
    <property type="evidence" value="ECO:0007669"/>
    <property type="project" value="TreeGrafter"/>
</dbReference>
<dbReference type="EMBL" id="SPDV01000002">
    <property type="protein sequence ID" value="TFI60047.1"/>
    <property type="molecule type" value="Genomic_DNA"/>
</dbReference>
<feature type="region of interest" description="Disordered" evidence="1">
    <location>
        <begin position="20"/>
        <end position="104"/>
    </location>
</feature>
<sequence>MRARSARIGGLGLLLGLAAAAQAQTAPAGSVGQSDRTGPGARPPQLPSWSEPKTNPDLPAAIGETARPGEGSGRLRTILIEADSATGGGVPPPQWRPPSTGAPDLRLEHRPGEPLDANWVRRQFALNGLPDTDSSASSAVALVQMINRALVTAGFVNSGLLVSDESRLGEGLLALRLVQGQLSAGPAGERIVVEFADGDPNGLGGDFIRHRFPAARQRPLSAFAIERDFRLLAESQAVESINADLRPGARPGEATLHVLIDPARRGGLSLAFANDRSPAVGGERLSAGGYLRNLLSDGDLVAGEVGYTSGVEDAQLSYTSPFFSPKTMVTLRGSFNDAAVIDRPLLPLDIRAEDRAVEGGFSRRLIETPLMPSGPGRWSPSRTLSVGILFAFRHQRSFLFGEPFSFAPGSRNGRSEYGAVRLTADYVVRGVNQVLALSATGSMGLGGTRSDIPGILNPDRHFLVGLVQANYARRLGPPGLELRARVAGQTASSILYSGERLSIGGQGTVRGYRENIFLVDKGAIGSAELAWSFSISGRANRRQAFDWGGFSISAFADAALAGTNAPPQPARHFIAGLGASLAWTPSDALRLWVAKGEALHQVPRSGSRDMQDRGWHFRATVDPLRLFRRRPRP</sequence>
<dbReference type="AlphaFoldDB" id="A0A4Y8ZX26"/>
<accession>A0A4Y8ZX26</accession>
<organism evidence="4 5">
    <name type="scientific">Sphingomonas parva</name>
    <dbReference type="NCBI Taxonomy" id="2555898"/>
    <lineage>
        <taxon>Bacteria</taxon>
        <taxon>Pseudomonadati</taxon>
        <taxon>Pseudomonadota</taxon>
        <taxon>Alphaproteobacteria</taxon>
        <taxon>Sphingomonadales</taxon>
        <taxon>Sphingomonadaceae</taxon>
        <taxon>Sphingomonas</taxon>
    </lineage>
</organism>
<evidence type="ECO:0000256" key="1">
    <source>
        <dbReference type="SAM" id="MobiDB-lite"/>
    </source>
</evidence>
<dbReference type="RefSeq" id="WP_135083203.1">
    <property type="nucleotide sequence ID" value="NZ_SPDV01000002.1"/>
</dbReference>
<feature type="domain" description="Haemolysin activator HlyB C-terminal" evidence="3">
    <location>
        <begin position="453"/>
        <end position="552"/>
    </location>
</feature>
<dbReference type="PANTHER" id="PTHR34597">
    <property type="entry name" value="SLR1661 PROTEIN"/>
    <property type="match status" value="1"/>
</dbReference>
<dbReference type="GO" id="GO:0098046">
    <property type="term" value="C:type V protein secretion system complex"/>
    <property type="evidence" value="ECO:0007669"/>
    <property type="project" value="TreeGrafter"/>
</dbReference>
<reference evidence="4 5" key="1">
    <citation type="submission" date="2019-03" db="EMBL/GenBank/DDBJ databases">
        <title>Genome sequence of Sphingomonas sp. 17J27-24.</title>
        <authorList>
            <person name="Kim M."/>
            <person name="Maeng S."/>
            <person name="Sathiyaraj S."/>
        </authorList>
    </citation>
    <scope>NUCLEOTIDE SEQUENCE [LARGE SCALE GENOMIC DNA]</scope>
    <source>
        <strain evidence="4 5">17J27-24</strain>
    </source>
</reference>
<dbReference type="Pfam" id="PF03865">
    <property type="entry name" value="ShlB"/>
    <property type="match status" value="1"/>
</dbReference>
<feature type="signal peptide" evidence="2">
    <location>
        <begin position="1"/>
        <end position="23"/>
    </location>
</feature>
<dbReference type="Proteomes" id="UP000298213">
    <property type="component" value="Unassembled WGS sequence"/>
</dbReference>
<keyword evidence="5" id="KW-1185">Reference proteome</keyword>
<feature type="compositionally biased region" description="Low complexity" evidence="1">
    <location>
        <begin position="20"/>
        <end position="29"/>
    </location>
</feature>